<evidence type="ECO:0000313" key="4">
    <source>
        <dbReference type="EMBL" id="ORX55199.1"/>
    </source>
</evidence>
<keyword evidence="2" id="KW-0472">Membrane</keyword>
<keyword evidence="5" id="KW-1185">Reference proteome</keyword>
<evidence type="ECO:0000256" key="2">
    <source>
        <dbReference type="SAM" id="Phobius"/>
    </source>
</evidence>
<feature type="chain" id="PRO_5012349175" description="Transmembrane protein" evidence="3">
    <location>
        <begin position="21"/>
        <end position="182"/>
    </location>
</feature>
<comment type="caution">
    <text evidence="4">The sequence shown here is derived from an EMBL/GenBank/DDBJ whole genome shotgun (WGS) entry which is preliminary data.</text>
</comment>
<sequence>MQAVHKAVLFVSLLLYPCYGQRSIVTVTSFSVVTLTSTSFSPVPSTFTSSSDPSQTPEFPTDTAASPLSTASIIGISVSVFFAVVAALSGLSFFYYYKHQDATDHESTIMVPVVVEQAKVRPRSFVPPWPSPIVSGPPSTSQPEFPLDYSQPSFARAHRLDMPPVPPPHRPSNDRHVPDEIN</sequence>
<feature type="compositionally biased region" description="Low complexity" evidence="1">
    <location>
        <begin position="40"/>
        <end position="57"/>
    </location>
</feature>
<feature type="transmembrane region" description="Helical" evidence="2">
    <location>
        <begin position="73"/>
        <end position="97"/>
    </location>
</feature>
<protein>
    <recommendedName>
        <fullName evidence="6">Transmembrane protein</fullName>
    </recommendedName>
</protein>
<feature type="region of interest" description="Disordered" evidence="1">
    <location>
        <begin position="129"/>
        <end position="182"/>
    </location>
</feature>
<feature type="region of interest" description="Disordered" evidence="1">
    <location>
        <begin position="40"/>
        <end position="62"/>
    </location>
</feature>
<reference evidence="4 5" key="1">
    <citation type="submission" date="2016-07" db="EMBL/GenBank/DDBJ databases">
        <title>Pervasive Adenine N6-methylation of Active Genes in Fungi.</title>
        <authorList>
            <consortium name="DOE Joint Genome Institute"/>
            <person name="Mondo S.J."/>
            <person name="Dannebaum R.O."/>
            <person name="Kuo R.C."/>
            <person name="Labutti K."/>
            <person name="Haridas S."/>
            <person name="Kuo A."/>
            <person name="Salamov A."/>
            <person name="Ahrendt S.R."/>
            <person name="Lipzen A."/>
            <person name="Sullivan W."/>
            <person name="Andreopoulos W.B."/>
            <person name="Clum A."/>
            <person name="Lindquist E."/>
            <person name="Daum C."/>
            <person name="Ramamoorthy G.K."/>
            <person name="Gryganskyi A."/>
            <person name="Culley D."/>
            <person name="Magnuson J.K."/>
            <person name="James T.Y."/>
            <person name="O'Malley M.A."/>
            <person name="Stajich J.E."/>
            <person name="Spatafora J.W."/>
            <person name="Visel A."/>
            <person name="Grigoriev I.V."/>
        </authorList>
    </citation>
    <scope>NUCLEOTIDE SEQUENCE [LARGE SCALE GENOMIC DNA]</scope>
    <source>
        <strain evidence="4 5">NRRL 3301</strain>
    </source>
</reference>
<evidence type="ECO:0000256" key="3">
    <source>
        <dbReference type="SAM" id="SignalP"/>
    </source>
</evidence>
<keyword evidence="3" id="KW-0732">Signal</keyword>
<evidence type="ECO:0000313" key="5">
    <source>
        <dbReference type="Proteomes" id="UP000242146"/>
    </source>
</evidence>
<feature type="compositionally biased region" description="Basic and acidic residues" evidence="1">
    <location>
        <begin position="171"/>
        <end position="182"/>
    </location>
</feature>
<dbReference type="AlphaFoldDB" id="A0A1X2GJI6"/>
<proteinExistence type="predicted"/>
<keyword evidence="2" id="KW-0812">Transmembrane</keyword>
<gene>
    <name evidence="4" type="ORF">DM01DRAFT_1407206</name>
</gene>
<feature type="signal peptide" evidence="3">
    <location>
        <begin position="1"/>
        <end position="20"/>
    </location>
</feature>
<organism evidence="4 5">
    <name type="scientific">Hesseltinella vesiculosa</name>
    <dbReference type="NCBI Taxonomy" id="101127"/>
    <lineage>
        <taxon>Eukaryota</taxon>
        <taxon>Fungi</taxon>
        <taxon>Fungi incertae sedis</taxon>
        <taxon>Mucoromycota</taxon>
        <taxon>Mucoromycotina</taxon>
        <taxon>Mucoromycetes</taxon>
        <taxon>Mucorales</taxon>
        <taxon>Cunninghamellaceae</taxon>
        <taxon>Hesseltinella</taxon>
    </lineage>
</organism>
<name>A0A1X2GJI6_9FUNG</name>
<keyword evidence="2" id="KW-1133">Transmembrane helix</keyword>
<dbReference type="EMBL" id="MCGT01000012">
    <property type="protein sequence ID" value="ORX55199.1"/>
    <property type="molecule type" value="Genomic_DNA"/>
</dbReference>
<accession>A0A1X2GJI6</accession>
<evidence type="ECO:0000256" key="1">
    <source>
        <dbReference type="SAM" id="MobiDB-lite"/>
    </source>
</evidence>
<evidence type="ECO:0008006" key="6">
    <source>
        <dbReference type="Google" id="ProtNLM"/>
    </source>
</evidence>
<dbReference type="Proteomes" id="UP000242146">
    <property type="component" value="Unassembled WGS sequence"/>
</dbReference>